<feature type="region of interest" description="Disordered" evidence="1">
    <location>
        <begin position="1"/>
        <end position="39"/>
    </location>
</feature>
<keyword evidence="3" id="KW-1185">Reference proteome</keyword>
<organism evidence="2 3">
    <name type="scientific">Microdochium trichocladiopsis</name>
    <dbReference type="NCBI Taxonomy" id="1682393"/>
    <lineage>
        <taxon>Eukaryota</taxon>
        <taxon>Fungi</taxon>
        <taxon>Dikarya</taxon>
        <taxon>Ascomycota</taxon>
        <taxon>Pezizomycotina</taxon>
        <taxon>Sordariomycetes</taxon>
        <taxon>Xylariomycetidae</taxon>
        <taxon>Xylariales</taxon>
        <taxon>Microdochiaceae</taxon>
        <taxon>Microdochium</taxon>
    </lineage>
</organism>
<evidence type="ECO:0000256" key="1">
    <source>
        <dbReference type="SAM" id="MobiDB-lite"/>
    </source>
</evidence>
<protein>
    <submittedName>
        <fullName evidence="2">Uncharacterized protein</fullName>
    </submittedName>
</protein>
<evidence type="ECO:0000313" key="3">
    <source>
        <dbReference type="Proteomes" id="UP000756346"/>
    </source>
</evidence>
<dbReference type="EMBL" id="JAGTJQ010000008">
    <property type="protein sequence ID" value="KAH7026490.1"/>
    <property type="molecule type" value="Genomic_DNA"/>
</dbReference>
<sequence length="306" mass="33051">MPTTMSFVIPNRGHPRGGVAEAPQLSAPVSATQSNQKSRENIAQYDNQLQSLFFAVLPPEIRTAILSMLLYEGSPTQHIAHFYDGSTRYADGFVRSRCVQQPDSFKHVAEHRNMVKSPWRDGHWHCGRLSTRHSTWRRLKRRLAAKSAAAAAVLYPSPSTCPPPRQSVSLSSGTWSFSPLPTEGSEAPAGSSGGAPHALQFMTAAAANAGPDGPDYPGAENALCSPVPLLLSCRRLHDETADVLYASMTFIGLKPVRYFFREIRLRGLGAGVSETGSAEGARYSGCQNLCLRANSGTDRTNAPRAG</sequence>
<reference evidence="2" key="1">
    <citation type="journal article" date="2021" name="Nat. Commun.">
        <title>Genetic determinants of endophytism in the Arabidopsis root mycobiome.</title>
        <authorList>
            <person name="Mesny F."/>
            <person name="Miyauchi S."/>
            <person name="Thiergart T."/>
            <person name="Pickel B."/>
            <person name="Atanasova L."/>
            <person name="Karlsson M."/>
            <person name="Huettel B."/>
            <person name="Barry K.W."/>
            <person name="Haridas S."/>
            <person name="Chen C."/>
            <person name="Bauer D."/>
            <person name="Andreopoulos W."/>
            <person name="Pangilinan J."/>
            <person name="LaButti K."/>
            <person name="Riley R."/>
            <person name="Lipzen A."/>
            <person name="Clum A."/>
            <person name="Drula E."/>
            <person name="Henrissat B."/>
            <person name="Kohler A."/>
            <person name="Grigoriev I.V."/>
            <person name="Martin F.M."/>
            <person name="Hacquard S."/>
        </authorList>
    </citation>
    <scope>NUCLEOTIDE SEQUENCE</scope>
    <source>
        <strain evidence="2">MPI-CAGE-CH-0230</strain>
    </source>
</reference>
<comment type="caution">
    <text evidence="2">The sequence shown here is derived from an EMBL/GenBank/DDBJ whole genome shotgun (WGS) entry which is preliminary data.</text>
</comment>
<name>A0A9P8XZC2_9PEZI</name>
<dbReference type="Proteomes" id="UP000756346">
    <property type="component" value="Unassembled WGS sequence"/>
</dbReference>
<gene>
    <name evidence="2" type="ORF">B0I36DRAFT_352339</name>
</gene>
<dbReference type="AlphaFoldDB" id="A0A9P8XZC2"/>
<evidence type="ECO:0000313" key="2">
    <source>
        <dbReference type="EMBL" id="KAH7026490.1"/>
    </source>
</evidence>
<feature type="compositionally biased region" description="Polar residues" evidence="1">
    <location>
        <begin position="27"/>
        <end position="36"/>
    </location>
</feature>
<dbReference type="RefSeq" id="XP_046009707.1">
    <property type="nucleotide sequence ID" value="XM_046157099.1"/>
</dbReference>
<dbReference type="GeneID" id="70186645"/>
<accession>A0A9P8XZC2</accession>
<dbReference type="OrthoDB" id="4757095at2759"/>
<proteinExistence type="predicted"/>